<comment type="similarity">
    <text evidence="1 7">Belongs to the UPF0758 family.</text>
</comment>
<keyword evidence="3" id="KW-0479">Metal-binding</keyword>
<dbReference type="EMBL" id="ACRF02000005">
    <property type="protein sequence ID" value="EEW92790.1"/>
    <property type="molecule type" value="Genomic_DNA"/>
</dbReference>
<dbReference type="STRING" id="626369.HMPREF0446_01271"/>
<dbReference type="InterPro" id="IPR037518">
    <property type="entry name" value="MPN"/>
</dbReference>
<accession>D0BMT6</accession>
<evidence type="ECO:0000256" key="4">
    <source>
        <dbReference type="ARBA" id="ARBA00022801"/>
    </source>
</evidence>
<evidence type="ECO:0000256" key="5">
    <source>
        <dbReference type="ARBA" id="ARBA00022833"/>
    </source>
</evidence>
<protein>
    <submittedName>
        <fullName evidence="9">DNA repair protein RadC</fullName>
    </submittedName>
</protein>
<reference evidence="9" key="2">
    <citation type="submission" date="2011-10" db="EMBL/GenBank/DDBJ databases">
        <title>The Genome Sequence of Granulicatella elegans ATCC 700633.</title>
        <authorList>
            <consortium name="The Broad Institute Genome Sequencing Platform"/>
            <consortium name="The Broad Institute Genome Sequencing Center for Infectious Disease"/>
            <person name="Earl A."/>
            <person name="Ward D."/>
            <person name="Feldgarden M."/>
            <person name="Gevers D."/>
            <person name="Sibley C.D."/>
            <person name="Field T.R."/>
            <person name="Grinwis M."/>
            <person name="Eshaghurshan C.S."/>
            <person name="Surette M.G."/>
            <person name="Young S.K."/>
            <person name="Zeng Q."/>
            <person name="Gargeya S."/>
            <person name="Fitzgerald M."/>
            <person name="Haas B."/>
            <person name="Abouelleil A."/>
            <person name="Alvarado L."/>
            <person name="Arachchi H.M."/>
            <person name="Berlin A."/>
            <person name="Brown A."/>
            <person name="Chapman S.B."/>
            <person name="Chen Z."/>
            <person name="Dunbar C."/>
            <person name="Freedman E."/>
            <person name="Gearin G."/>
            <person name="Goldberg J."/>
            <person name="Griggs A."/>
            <person name="Gujja S."/>
            <person name="Heiman D."/>
            <person name="Howarth C."/>
            <person name="Larson L."/>
            <person name="Lui A."/>
            <person name="MacDonald P.J.P."/>
            <person name="Montmayeur A."/>
            <person name="Murphy C."/>
            <person name="Neiman D."/>
            <person name="Pearson M."/>
            <person name="Priest M."/>
            <person name="Roberts A."/>
            <person name="Saif S."/>
            <person name="Shea T."/>
            <person name="Shenoy N."/>
            <person name="Sisk P."/>
            <person name="Stolte C."/>
            <person name="Sykes S."/>
            <person name="Wortman J."/>
            <person name="Nusbaum C."/>
            <person name="Birren B."/>
        </authorList>
    </citation>
    <scope>NUCLEOTIDE SEQUENCE [LARGE SCALE GENOMIC DNA]</scope>
    <source>
        <strain evidence="9">ATCC 700633</strain>
    </source>
</reference>
<evidence type="ECO:0000256" key="3">
    <source>
        <dbReference type="ARBA" id="ARBA00022723"/>
    </source>
</evidence>
<dbReference type="OrthoDB" id="9804482at2"/>
<keyword evidence="6" id="KW-0482">Metalloprotease</keyword>
<evidence type="ECO:0000313" key="9">
    <source>
        <dbReference type="EMBL" id="EEW92790.1"/>
    </source>
</evidence>
<keyword evidence="4" id="KW-0378">Hydrolase</keyword>
<organism evidence="9 10">
    <name type="scientific">Granulicatella elegans ATCC 700633</name>
    <dbReference type="NCBI Taxonomy" id="626369"/>
    <lineage>
        <taxon>Bacteria</taxon>
        <taxon>Bacillati</taxon>
        <taxon>Bacillota</taxon>
        <taxon>Bacilli</taxon>
        <taxon>Lactobacillales</taxon>
        <taxon>Carnobacteriaceae</taxon>
        <taxon>Granulicatella</taxon>
    </lineage>
</organism>
<reference evidence="9" key="1">
    <citation type="submission" date="2009-09" db="EMBL/GenBank/DDBJ databases">
        <authorList>
            <consortium name="The Broad Institute Genome Sequencing Platform"/>
            <person name="Ward D."/>
            <person name="Feldgarden M."/>
            <person name="Earl A."/>
            <person name="Young S.K."/>
            <person name="Zeng Q."/>
            <person name="Koehrsen M."/>
            <person name="Alvarado L."/>
            <person name="Berlin A."/>
            <person name="Bochicchio J."/>
            <person name="Borenstein D."/>
            <person name="Chapman S.B."/>
            <person name="Chen Z."/>
            <person name="Engels R."/>
            <person name="Freedman E."/>
            <person name="Gellesch M."/>
            <person name="Goldberg J."/>
            <person name="Griggs A."/>
            <person name="Gujja S."/>
            <person name="Heilman E."/>
            <person name="Heiman D."/>
            <person name="Hepburn T."/>
            <person name="Howarth C."/>
            <person name="Jen D."/>
            <person name="Larson L."/>
            <person name="Lewis B."/>
            <person name="Mehta T."/>
            <person name="Park D."/>
            <person name="Pearson M."/>
            <person name="Roberts A."/>
            <person name="Saif S."/>
            <person name="Shea T."/>
            <person name="Shenoy N."/>
            <person name="Sisk P."/>
            <person name="Stolte C."/>
            <person name="Sykes S."/>
            <person name="Thomson T."/>
            <person name="Walk T."/>
            <person name="White J."/>
            <person name="Yandava C."/>
            <person name="Sibley C.D."/>
            <person name="Field T.R."/>
            <person name="Grinwis M."/>
            <person name="Eshaghurshan C.S."/>
            <person name="Surette M.G."/>
            <person name="Haas B."/>
            <person name="Nusbaum C."/>
            <person name="Birren B."/>
        </authorList>
    </citation>
    <scope>NUCLEOTIDE SEQUENCE [LARGE SCALE GENOMIC DNA]</scope>
    <source>
        <strain evidence="9">ATCC 700633</strain>
    </source>
</reference>
<dbReference type="SUPFAM" id="SSF47781">
    <property type="entry name" value="RuvA domain 2-like"/>
    <property type="match status" value="1"/>
</dbReference>
<dbReference type="Pfam" id="PF04002">
    <property type="entry name" value="RadC"/>
    <property type="match status" value="1"/>
</dbReference>
<dbReference type="Pfam" id="PF20582">
    <property type="entry name" value="UPF0758_N"/>
    <property type="match status" value="1"/>
</dbReference>
<dbReference type="PANTHER" id="PTHR30471">
    <property type="entry name" value="DNA REPAIR PROTEIN RADC"/>
    <property type="match status" value="1"/>
</dbReference>
<name>D0BMT6_9LACT</name>
<evidence type="ECO:0000256" key="1">
    <source>
        <dbReference type="ARBA" id="ARBA00010243"/>
    </source>
</evidence>
<dbReference type="InterPro" id="IPR010994">
    <property type="entry name" value="RuvA_2-like"/>
</dbReference>
<evidence type="ECO:0000313" key="10">
    <source>
        <dbReference type="Proteomes" id="UP000002939"/>
    </source>
</evidence>
<keyword evidence="2" id="KW-0645">Protease</keyword>
<dbReference type="SUPFAM" id="SSF102712">
    <property type="entry name" value="JAB1/MPN domain"/>
    <property type="match status" value="1"/>
</dbReference>
<comment type="caution">
    <text evidence="9">The sequence shown here is derived from an EMBL/GenBank/DDBJ whole genome shotgun (WGS) entry which is preliminary data.</text>
</comment>
<dbReference type="GO" id="GO:0008237">
    <property type="term" value="F:metallopeptidase activity"/>
    <property type="evidence" value="ECO:0007669"/>
    <property type="project" value="UniProtKB-KW"/>
</dbReference>
<feature type="domain" description="MPN" evidence="8">
    <location>
        <begin position="106"/>
        <end position="228"/>
    </location>
</feature>
<keyword evidence="5" id="KW-0862">Zinc</keyword>
<dbReference type="AlphaFoldDB" id="D0BMT6"/>
<dbReference type="CDD" id="cd08071">
    <property type="entry name" value="MPN_DUF2466"/>
    <property type="match status" value="1"/>
</dbReference>
<dbReference type="NCBIfam" id="NF000642">
    <property type="entry name" value="PRK00024.1"/>
    <property type="match status" value="1"/>
</dbReference>
<dbReference type="InterPro" id="IPR046778">
    <property type="entry name" value="UPF0758_N"/>
</dbReference>
<dbReference type="PROSITE" id="PS01302">
    <property type="entry name" value="UPF0758"/>
    <property type="match status" value="1"/>
</dbReference>
<dbReference type="GO" id="GO:0006508">
    <property type="term" value="P:proteolysis"/>
    <property type="evidence" value="ECO:0007669"/>
    <property type="project" value="UniProtKB-KW"/>
</dbReference>
<evidence type="ECO:0000256" key="6">
    <source>
        <dbReference type="ARBA" id="ARBA00023049"/>
    </source>
</evidence>
<evidence type="ECO:0000256" key="2">
    <source>
        <dbReference type="ARBA" id="ARBA00022670"/>
    </source>
</evidence>
<evidence type="ECO:0000256" key="7">
    <source>
        <dbReference type="RuleBase" id="RU003797"/>
    </source>
</evidence>
<dbReference type="InterPro" id="IPR025657">
    <property type="entry name" value="RadC_JAB"/>
</dbReference>
<proteinExistence type="inferred from homology"/>
<dbReference type="PROSITE" id="PS50249">
    <property type="entry name" value="MPN"/>
    <property type="match status" value="1"/>
</dbReference>
<dbReference type="NCBIfam" id="TIGR00608">
    <property type="entry name" value="radc"/>
    <property type="match status" value="1"/>
</dbReference>
<dbReference type="InterPro" id="IPR001405">
    <property type="entry name" value="UPF0758"/>
</dbReference>
<dbReference type="Gene3D" id="1.10.150.20">
    <property type="entry name" value="5' to 3' exonuclease, C-terminal subdomain"/>
    <property type="match status" value="1"/>
</dbReference>
<sequence>MEMDQQLLELPLESMPRERLEKLGAKSLETYELLAILLRTGSRELNVLQLSKVVLNTFEDLFTLKMATVEELMAIHGIGRTKAIELKAAMELGIRLGTAKQTKLGHITSSQKAGECIMEELKDLYQEHLIALFLNSKNEVIKKKIIFRGGLNQAVVHPREIFREAVRFSAARIIIGHNHPSGNVTPSQADIDFTRRLSECGEMMGIELLDHFIVGDHTYCSLKEEGYF</sequence>
<dbReference type="GO" id="GO:0046872">
    <property type="term" value="F:metal ion binding"/>
    <property type="evidence" value="ECO:0007669"/>
    <property type="project" value="UniProtKB-KW"/>
</dbReference>
<keyword evidence="10" id="KW-1185">Reference proteome</keyword>
<dbReference type="InterPro" id="IPR020891">
    <property type="entry name" value="UPF0758_CS"/>
</dbReference>
<evidence type="ECO:0000259" key="8">
    <source>
        <dbReference type="PROSITE" id="PS50249"/>
    </source>
</evidence>
<dbReference type="Gene3D" id="3.40.140.10">
    <property type="entry name" value="Cytidine Deaminase, domain 2"/>
    <property type="match status" value="1"/>
</dbReference>
<dbReference type="Proteomes" id="UP000002939">
    <property type="component" value="Unassembled WGS sequence"/>
</dbReference>
<dbReference type="PANTHER" id="PTHR30471:SF3">
    <property type="entry name" value="UPF0758 PROTEIN YEES-RELATED"/>
    <property type="match status" value="1"/>
</dbReference>
<dbReference type="HOGENOM" id="CLU_073529_0_2_9"/>
<dbReference type="eggNOG" id="COG2003">
    <property type="taxonomic scope" value="Bacteria"/>
</dbReference>
<gene>
    <name evidence="9" type="ORF">HMPREF0446_01271</name>
</gene>
<dbReference type="RefSeq" id="WP_006703549.1">
    <property type="nucleotide sequence ID" value="NZ_KI391971.1"/>
</dbReference>